<proteinExistence type="inferred from homology"/>
<dbReference type="Pfam" id="PF02562">
    <property type="entry name" value="PhoH"/>
    <property type="match status" value="1"/>
</dbReference>
<comment type="caution">
    <text evidence="6">The sequence shown here is derived from an EMBL/GenBank/DDBJ whole genome shotgun (WGS) entry which is preliminary data.</text>
</comment>
<keyword evidence="1" id="KW-0547">Nucleotide-binding</keyword>
<dbReference type="InterPro" id="IPR002716">
    <property type="entry name" value="PIN_dom"/>
</dbReference>
<keyword evidence="2" id="KW-0067">ATP-binding</keyword>
<reference evidence="6 7" key="1">
    <citation type="submission" date="2023-03" db="EMBL/GenBank/DDBJ databases">
        <title>Bacillus Genome Sequencing.</title>
        <authorList>
            <person name="Dunlap C."/>
        </authorList>
    </citation>
    <scope>NUCLEOTIDE SEQUENCE [LARGE SCALE GENOMIC DNA]</scope>
    <source>
        <strain evidence="6 7">B-14544</strain>
    </source>
</reference>
<dbReference type="InterPro" id="IPR051451">
    <property type="entry name" value="PhoH2-like"/>
</dbReference>
<comment type="similarity">
    <text evidence="3">In the N-terminal section; belongs to the PINc/VapC protein family.</text>
</comment>
<organism evidence="6 7">
    <name type="scientific">Bacillus xiapuensis</name>
    <dbReference type="NCBI Taxonomy" id="2014075"/>
    <lineage>
        <taxon>Bacteria</taxon>
        <taxon>Bacillati</taxon>
        <taxon>Bacillota</taxon>
        <taxon>Bacilli</taxon>
        <taxon>Bacillales</taxon>
        <taxon>Bacillaceae</taxon>
        <taxon>Bacillus</taxon>
    </lineage>
</organism>
<dbReference type="Gene3D" id="3.40.50.300">
    <property type="entry name" value="P-loop containing nucleotide triphosphate hydrolases"/>
    <property type="match status" value="1"/>
</dbReference>
<evidence type="ECO:0000259" key="5">
    <source>
        <dbReference type="Pfam" id="PF13638"/>
    </source>
</evidence>
<dbReference type="SUPFAM" id="SSF88723">
    <property type="entry name" value="PIN domain-like"/>
    <property type="match status" value="1"/>
</dbReference>
<dbReference type="EMBL" id="JARMQG010000084">
    <property type="protein sequence ID" value="MED3562267.1"/>
    <property type="molecule type" value="Genomic_DNA"/>
</dbReference>
<keyword evidence="7" id="KW-1185">Reference proteome</keyword>
<accession>A0ABU6NAG0</accession>
<gene>
    <name evidence="6" type="ORF">P4447_07350</name>
</gene>
<sequence>MTELWITDTNALLKKPEIIKLYNTVIPSHVLREIEHLERTRKSDRTLQFEIRRLKRILDADETHTYVDLKDYKFTLDDDLDPNYVDNILIQVAVDNGYGMISNDRLIKEKCKLYNIPVLNLEEDTFVEHKGFKEKYITKDELKNIYLNLGINQFDLMTNEYIIIYDDLDGELLEIMKWNGEYLVSLRDKKGKLGKGFKTFQFNDFVPRDEQQIMAVDSILNNQLTSIRGRAGSGKSLIALNTAWYLVEKEGYNLVIFVNPVPSLNAQELGFYKGDRLTKLLQSAVGAMLKSKFGDEVEIMRQIQDGKLDILPFVDIRGYDTGDKTICWIVEAQNLTAELLKLGLQRIAEGSKVIVDGDYHQQIDKDIYIADNGMKRMSEVFRGTELYGEVELQNVHRSRIADLADKM</sequence>
<dbReference type="Proteomes" id="UP001330749">
    <property type="component" value="Unassembled WGS sequence"/>
</dbReference>
<dbReference type="RefSeq" id="WP_327967168.1">
    <property type="nucleotide sequence ID" value="NZ_JARMQG010000084.1"/>
</dbReference>
<dbReference type="Pfam" id="PF13638">
    <property type="entry name" value="PIN_4"/>
    <property type="match status" value="1"/>
</dbReference>
<protein>
    <submittedName>
        <fullName evidence="6">PhoH family protein</fullName>
    </submittedName>
</protein>
<evidence type="ECO:0000313" key="7">
    <source>
        <dbReference type="Proteomes" id="UP001330749"/>
    </source>
</evidence>
<dbReference type="InterPro" id="IPR003714">
    <property type="entry name" value="PhoH"/>
</dbReference>
<name>A0ABU6NAG0_9BACI</name>
<dbReference type="InterPro" id="IPR029060">
    <property type="entry name" value="PIN-like_dom_sf"/>
</dbReference>
<feature type="domain" description="PIN" evidence="5">
    <location>
        <begin position="6"/>
        <end position="94"/>
    </location>
</feature>
<dbReference type="InterPro" id="IPR027417">
    <property type="entry name" value="P-loop_NTPase"/>
</dbReference>
<dbReference type="Gene3D" id="3.40.50.1010">
    <property type="entry name" value="5'-nuclease"/>
    <property type="match status" value="1"/>
</dbReference>
<dbReference type="PANTHER" id="PTHR30473:SF2">
    <property type="entry name" value="PIN DOMAIN-CONTAINING PROTEIN"/>
    <property type="match status" value="1"/>
</dbReference>
<evidence type="ECO:0000256" key="3">
    <source>
        <dbReference type="ARBA" id="ARBA00046345"/>
    </source>
</evidence>
<feature type="domain" description="PhoH-like protein" evidence="4">
    <location>
        <begin position="207"/>
        <end position="399"/>
    </location>
</feature>
<evidence type="ECO:0000313" key="6">
    <source>
        <dbReference type="EMBL" id="MED3562267.1"/>
    </source>
</evidence>
<evidence type="ECO:0000259" key="4">
    <source>
        <dbReference type="Pfam" id="PF02562"/>
    </source>
</evidence>
<evidence type="ECO:0000256" key="1">
    <source>
        <dbReference type="ARBA" id="ARBA00022741"/>
    </source>
</evidence>
<dbReference type="PANTHER" id="PTHR30473">
    <property type="entry name" value="PROTEIN PHOH"/>
    <property type="match status" value="1"/>
</dbReference>
<evidence type="ECO:0000256" key="2">
    <source>
        <dbReference type="ARBA" id="ARBA00022840"/>
    </source>
</evidence>
<dbReference type="SUPFAM" id="SSF52540">
    <property type="entry name" value="P-loop containing nucleoside triphosphate hydrolases"/>
    <property type="match status" value="1"/>
</dbReference>